<name>A0A8H4RN13_9HELO</name>
<proteinExistence type="predicted"/>
<evidence type="ECO:0000313" key="2">
    <source>
        <dbReference type="Proteomes" id="UP000566819"/>
    </source>
</evidence>
<gene>
    <name evidence="1" type="ORF">G7Y89_g6289</name>
</gene>
<dbReference type="EMBL" id="JAAMPI010000405">
    <property type="protein sequence ID" value="KAF4631836.1"/>
    <property type="molecule type" value="Genomic_DNA"/>
</dbReference>
<protein>
    <submittedName>
        <fullName evidence="1">Uncharacterized protein</fullName>
    </submittedName>
</protein>
<accession>A0A8H4RN13</accession>
<sequence>MKLSNTFATLVATVHFREVLGQGHSSPFPNEGLQSGTPLRNRDIQNLTFYSTTFYPQAPVVRFESTMIIPASSPDPIQNGHVQAVWPGVNNKTLLQNVMTNTGGVGEWFTFPFFCCTTSGHLANQSQVYPGDSLTTTYLWDQAHNKWLDSWVSSPGDAGVQAGSTGFIGGITFDPNIAPGHDVAMDTASLNIELQDGSTWDFGPIIWQNILVVAQTTDDSWCTKPSVTDNMNFQMSVPTSNTANGTTTCYIASMVFTSPTKFGN</sequence>
<evidence type="ECO:0000313" key="1">
    <source>
        <dbReference type="EMBL" id="KAF4631836.1"/>
    </source>
</evidence>
<comment type="caution">
    <text evidence="1">The sequence shown here is derived from an EMBL/GenBank/DDBJ whole genome shotgun (WGS) entry which is preliminary data.</text>
</comment>
<dbReference type="AlphaFoldDB" id="A0A8H4RN13"/>
<organism evidence="1 2">
    <name type="scientific">Cudoniella acicularis</name>
    <dbReference type="NCBI Taxonomy" id="354080"/>
    <lineage>
        <taxon>Eukaryota</taxon>
        <taxon>Fungi</taxon>
        <taxon>Dikarya</taxon>
        <taxon>Ascomycota</taxon>
        <taxon>Pezizomycotina</taxon>
        <taxon>Leotiomycetes</taxon>
        <taxon>Helotiales</taxon>
        <taxon>Tricladiaceae</taxon>
        <taxon>Cudoniella</taxon>
    </lineage>
</organism>
<dbReference type="OrthoDB" id="3360643at2759"/>
<reference evidence="1 2" key="1">
    <citation type="submission" date="2020-03" db="EMBL/GenBank/DDBJ databases">
        <title>Draft Genome Sequence of Cudoniella acicularis.</title>
        <authorList>
            <person name="Buettner E."/>
            <person name="Kellner H."/>
        </authorList>
    </citation>
    <scope>NUCLEOTIDE SEQUENCE [LARGE SCALE GENOMIC DNA]</scope>
    <source>
        <strain evidence="1 2">DSM 108380</strain>
    </source>
</reference>
<keyword evidence="2" id="KW-1185">Reference proteome</keyword>
<dbReference type="Proteomes" id="UP000566819">
    <property type="component" value="Unassembled WGS sequence"/>
</dbReference>